<proteinExistence type="predicted"/>
<evidence type="ECO:0000313" key="3">
    <source>
        <dbReference type="Proteomes" id="UP001320420"/>
    </source>
</evidence>
<name>A0AAN9V654_9PEZI</name>
<keyword evidence="1" id="KW-0472">Membrane</keyword>
<evidence type="ECO:0000313" key="2">
    <source>
        <dbReference type="EMBL" id="KAK7754238.1"/>
    </source>
</evidence>
<sequence>MGSYRLYRHQYDCEFPRFPNRRWGGAIWFVVILLFGIFFLAAAGGVITNVVLTVKFINTDNTGFEPENPDFPSFKNSRFEECASLVPDPANCTAILDILNHTSYPVDQDYLSHGYIPISSQWRGENGSYYDWCTAASCFHGYEVLPSTARPEVIGLTNFEIWANVNVVTLIFFFNFMKRNWALFKSDDHICRRNLREIGLINGFILLYSIGASIVWWWIKYAQFAKDPVPNTTMSIYAWTTTWLLASNIHYHPYSCIFDRRRPGLRRTLSWLLSFLAVAQWGATVHILAVGWRYVLQKSDISQGYDCSAAMITETSPGIARCSAERLCSDEFLLSNMQFSWGFEEHLIVTVGVVFFVLLSMVALQPFVWASWRELFRGADSWSEQFKRCDIGPIAGPALTGLLATLYAGFAAIVSVKLLTLVDREAPLVADQRCNVVHVGISTWRYYLDLNLDGGRAIRIAKSWFNA</sequence>
<feature type="transmembrane region" description="Helical" evidence="1">
    <location>
        <begin position="391"/>
        <end position="414"/>
    </location>
</feature>
<keyword evidence="3" id="KW-1185">Reference proteome</keyword>
<comment type="caution">
    <text evidence="2">The sequence shown here is derived from an EMBL/GenBank/DDBJ whole genome shotgun (WGS) entry which is preliminary data.</text>
</comment>
<evidence type="ECO:0000256" key="1">
    <source>
        <dbReference type="SAM" id="Phobius"/>
    </source>
</evidence>
<feature type="transmembrane region" description="Helical" evidence="1">
    <location>
        <begin position="271"/>
        <end position="295"/>
    </location>
</feature>
<feature type="transmembrane region" description="Helical" evidence="1">
    <location>
        <begin position="198"/>
        <end position="219"/>
    </location>
</feature>
<feature type="transmembrane region" description="Helical" evidence="1">
    <location>
        <begin position="234"/>
        <end position="251"/>
    </location>
</feature>
<protein>
    <submittedName>
        <fullName evidence="2">Uncharacterized protein</fullName>
    </submittedName>
</protein>
<dbReference type="AlphaFoldDB" id="A0AAN9V654"/>
<reference evidence="2 3" key="1">
    <citation type="submission" date="2024-02" db="EMBL/GenBank/DDBJ databases">
        <title>De novo assembly and annotation of 12 fungi associated with fruit tree decline syndrome in Ontario, Canada.</title>
        <authorList>
            <person name="Sulman M."/>
            <person name="Ellouze W."/>
            <person name="Ilyukhin E."/>
        </authorList>
    </citation>
    <scope>NUCLEOTIDE SEQUENCE [LARGE SCALE GENOMIC DNA]</scope>
    <source>
        <strain evidence="2 3">M11/M66-122</strain>
    </source>
</reference>
<keyword evidence="1" id="KW-0812">Transmembrane</keyword>
<dbReference type="Proteomes" id="UP001320420">
    <property type="component" value="Unassembled WGS sequence"/>
</dbReference>
<dbReference type="EMBL" id="JAKJXP020000022">
    <property type="protein sequence ID" value="KAK7754238.1"/>
    <property type="molecule type" value="Genomic_DNA"/>
</dbReference>
<keyword evidence="1" id="KW-1133">Transmembrane helix</keyword>
<organism evidence="2 3">
    <name type="scientific">Diatrype stigma</name>
    <dbReference type="NCBI Taxonomy" id="117547"/>
    <lineage>
        <taxon>Eukaryota</taxon>
        <taxon>Fungi</taxon>
        <taxon>Dikarya</taxon>
        <taxon>Ascomycota</taxon>
        <taxon>Pezizomycotina</taxon>
        <taxon>Sordariomycetes</taxon>
        <taxon>Xylariomycetidae</taxon>
        <taxon>Xylariales</taxon>
        <taxon>Diatrypaceae</taxon>
        <taxon>Diatrype</taxon>
    </lineage>
</organism>
<accession>A0AAN9V654</accession>
<feature type="transmembrane region" description="Helical" evidence="1">
    <location>
        <begin position="347"/>
        <end position="370"/>
    </location>
</feature>
<feature type="transmembrane region" description="Helical" evidence="1">
    <location>
        <begin position="161"/>
        <end position="177"/>
    </location>
</feature>
<gene>
    <name evidence="2" type="ORF">SLS62_003816</name>
</gene>
<feature type="transmembrane region" description="Helical" evidence="1">
    <location>
        <begin position="26"/>
        <end position="52"/>
    </location>
</feature>